<dbReference type="InterPro" id="IPR004839">
    <property type="entry name" value="Aminotransferase_I/II_large"/>
</dbReference>
<dbReference type="CDD" id="cd00609">
    <property type="entry name" value="AAT_like"/>
    <property type="match status" value="1"/>
</dbReference>
<keyword evidence="7" id="KW-0808">Transferase</keyword>
<dbReference type="InterPro" id="IPR015421">
    <property type="entry name" value="PyrdxlP-dep_Trfase_major"/>
</dbReference>
<dbReference type="SUPFAM" id="SSF53383">
    <property type="entry name" value="PLP-dependent transferases"/>
    <property type="match status" value="1"/>
</dbReference>
<dbReference type="InterPro" id="IPR036390">
    <property type="entry name" value="WH_DNA-bd_sf"/>
</dbReference>
<evidence type="ECO:0000256" key="5">
    <source>
        <dbReference type="ARBA" id="ARBA00023163"/>
    </source>
</evidence>
<dbReference type="Gene3D" id="1.10.10.10">
    <property type="entry name" value="Winged helix-like DNA-binding domain superfamily/Winged helix DNA-binding domain"/>
    <property type="match status" value="1"/>
</dbReference>
<dbReference type="Pfam" id="PF00155">
    <property type="entry name" value="Aminotran_1_2"/>
    <property type="match status" value="1"/>
</dbReference>
<evidence type="ECO:0000313" key="7">
    <source>
        <dbReference type="EMBL" id="MFD2969853.1"/>
    </source>
</evidence>
<dbReference type="InterPro" id="IPR015424">
    <property type="entry name" value="PyrdxlP-dep_Trfase"/>
</dbReference>
<dbReference type="InterPro" id="IPR051446">
    <property type="entry name" value="HTH_trans_reg/aminotransferase"/>
</dbReference>
<reference evidence="8" key="1">
    <citation type="journal article" date="2019" name="Int. J. Syst. Evol. Microbiol.">
        <title>The Global Catalogue of Microorganisms (GCM) 10K type strain sequencing project: providing services to taxonomists for standard genome sequencing and annotation.</title>
        <authorList>
            <consortium name="The Broad Institute Genomics Platform"/>
            <consortium name="The Broad Institute Genome Sequencing Center for Infectious Disease"/>
            <person name="Wu L."/>
            <person name="Ma J."/>
        </authorList>
    </citation>
    <scope>NUCLEOTIDE SEQUENCE [LARGE SCALE GENOMIC DNA]</scope>
    <source>
        <strain evidence="8">KCTC 22814</strain>
    </source>
</reference>
<proteinExistence type="inferred from homology"/>
<dbReference type="Proteomes" id="UP001597525">
    <property type="component" value="Unassembled WGS sequence"/>
</dbReference>
<evidence type="ECO:0000256" key="2">
    <source>
        <dbReference type="ARBA" id="ARBA00022898"/>
    </source>
</evidence>
<feature type="domain" description="HTH gntR-type" evidence="6">
    <location>
        <begin position="21"/>
        <end position="89"/>
    </location>
</feature>
<dbReference type="PROSITE" id="PS50949">
    <property type="entry name" value="HTH_GNTR"/>
    <property type="match status" value="1"/>
</dbReference>
<comment type="similarity">
    <text evidence="1">In the C-terminal section; belongs to the class-I pyridoxal-phosphate-dependent aminotransferase family.</text>
</comment>
<name>A0ABW6BMJ6_9SPHI</name>
<dbReference type="Pfam" id="PF00392">
    <property type="entry name" value="GntR"/>
    <property type="match status" value="1"/>
</dbReference>
<keyword evidence="3" id="KW-0805">Transcription regulation</keyword>
<gene>
    <name evidence="7" type="ORF">ACFS7Y_20865</name>
</gene>
<dbReference type="InterPro" id="IPR000524">
    <property type="entry name" value="Tscrpt_reg_HTH_GntR"/>
</dbReference>
<sequence length="490" mass="55448">MPSPVDIPYRSFIQIDRKSSTPVYLQIANEFIKAIQRNTLSANSKLLGTRALSNLLGTHRNTIVAAYDELAAQGWISIQPNSGAYVSAALPIDEKRKINKATYPAATGFSFKQSLLLDSPYEQGNFQYILNDGTPDIRLTQIDDLSRIYSSTIKRKGNRRKMDYYNQEGSEYFKEQLLAYLHLSRGLHVSSTNVLITRSTEMSLFIISEILLKPNDKVVVAELSYFSANMIFQKNGASIQTIPIDDEGMDTDSLARLCEHMSIRMVYVSAQHHYPTTVTLSAKRRIALLALAEKYGFAIVEDDQDYDFHYNKQPMLPIATADTKGMVIYVSSFGKSLVPGFRTGFIVAPENLMLEMRKHLGIIDRQGDVLMEQALGEMIEEGVIHRHLKKSLKIYKERRDQMAELLQHDFSSYLHTNIPTGGLAFWLEFKVPINLLKLSRDCAQKGLFLPKTNLYQSKRITGMRIGFGNLNSEELSRSLFLLKSSLDSLN</sequence>
<evidence type="ECO:0000259" key="6">
    <source>
        <dbReference type="PROSITE" id="PS50949"/>
    </source>
</evidence>
<dbReference type="SMART" id="SM00345">
    <property type="entry name" value="HTH_GNTR"/>
    <property type="match status" value="1"/>
</dbReference>
<evidence type="ECO:0000256" key="4">
    <source>
        <dbReference type="ARBA" id="ARBA00023125"/>
    </source>
</evidence>
<evidence type="ECO:0000313" key="8">
    <source>
        <dbReference type="Proteomes" id="UP001597525"/>
    </source>
</evidence>
<dbReference type="EMBL" id="JBHUPB010000015">
    <property type="protein sequence ID" value="MFD2969853.1"/>
    <property type="molecule type" value="Genomic_DNA"/>
</dbReference>
<keyword evidence="8" id="KW-1185">Reference proteome</keyword>
<keyword evidence="5" id="KW-0804">Transcription</keyword>
<dbReference type="PANTHER" id="PTHR46577">
    <property type="entry name" value="HTH-TYPE TRANSCRIPTIONAL REGULATORY PROTEIN GABR"/>
    <property type="match status" value="1"/>
</dbReference>
<evidence type="ECO:0000256" key="3">
    <source>
        <dbReference type="ARBA" id="ARBA00023015"/>
    </source>
</evidence>
<keyword evidence="2" id="KW-0663">Pyridoxal phosphate</keyword>
<accession>A0ABW6BMJ6</accession>
<dbReference type="GO" id="GO:0008483">
    <property type="term" value="F:transaminase activity"/>
    <property type="evidence" value="ECO:0007669"/>
    <property type="project" value="UniProtKB-KW"/>
</dbReference>
<comment type="caution">
    <text evidence="7">The sequence shown here is derived from an EMBL/GenBank/DDBJ whole genome shotgun (WGS) entry which is preliminary data.</text>
</comment>
<dbReference type="Gene3D" id="3.40.640.10">
    <property type="entry name" value="Type I PLP-dependent aspartate aminotransferase-like (Major domain)"/>
    <property type="match status" value="1"/>
</dbReference>
<dbReference type="InterPro" id="IPR036388">
    <property type="entry name" value="WH-like_DNA-bd_sf"/>
</dbReference>
<organism evidence="7 8">
    <name type="scientific">Sphingobacterium bambusae</name>
    <dbReference type="NCBI Taxonomy" id="662858"/>
    <lineage>
        <taxon>Bacteria</taxon>
        <taxon>Pseudomonadati</taxon>
        <taxon>Bacteroidota</taxon>
        <taxon>Sphingobacteriia</taxon>
        <taxon>Sphingobacteriales</taxon>
        <taxon>Sphingobacteriaceae</taxon>
        <taxon>Sphingobacterium</taxon>
    </lineage>
</organism>
<dbReference type="SUPFAM" id="SSF46785">
    <property type="entry name" value="Winged helix' DNA-binding domain"/>
    <property type="match status" value="1"/>
</dbReference>
<keyword evidence="4" id="KW-0238">DNA-binding</keyword>
<evidence type="ECO:0000256" key="1">
    <source>
        <dbReference type="ARBA" id="ARBA00005384"/>
    </source>
</evidence>
<keyword evidence="7" id="KW-0032">Aminotransferase</keyword>
<dbReference type="RefSeq" id="WP_320183340.1">
    <property type="nucleotide sequence ID" value="NZ_CP138332.1"/>
</dbReference>
<dbReference type="CDD" id="cd07377">
    <property type="entry name" value="WHTH_GntR"/>
    <property type="match status" value="1"/>
</dbReference>
<protein>
    <submittedName>
        <fullName evidence="7">PLP-dependent aminotransferase family protein</fullName>
    </submittedName>
</protein>
<dbReference type="PANTHER" id="PTHR46577:SF1">
    <property type="entry name" value="HTH-TYPE TRANSCRIPTIONAL REGULATORY PROTEIN GABR"/>
    <property type="match status" value="1"/>
</dbReference>